<gene>
    <name evidence="2" type="ORF">METZ01_LOCUS265406</name>
</gene>
<feature type="non-terminal residue" evidence="2">
    <location>
        <position position="117"/>
    </location>
</feature>
<proteinExistence type="predicted"/>
<dbReference type="InterPro" id="IPR002372">
    <property type="entry name" value="PQQ_rpt_dom"/>
</dbReference>
<protein>
    <recommendedName>
        <fullName evidence="1">Pyrrolo-quinoline quinone repeat domain-containing protein</fullName>
    </recommendedName>
</protein>
<evidence type="ECO:0000259" key="1">
    <source>
        <dbReference type="Pfam" id="PF01011"/>
    </source>
</evidence>
<dbReference type="Gene3D" id="2.140.10.10">
    <property type="entry name" value="Quinoprotein alcohol dehydrogenase-like superfamily"/>
    <property type="match status" value="1"/>
</dbReference>
<reference evidence="2" key="1">
    <citation type="submission" date="2018-05" db="EMBL/GenBank/DDBJ databases">
        <authorList>
            <person name="Lanie J.A."/>
            <person name="Ng W.-L."/>
            <person name="Kazmierczak K.M."/>
            <person name="Andrzejewski T.M."/>
            <person name="Davidsen T.M."/>
            <person name="Wayne K.J."/>
            <person name="Tettelin H."/>
            <person name="Glass J.I."/>
            <person name="Rusch D."/>
            <person name="Podicherti R."/>
            <person name="Tsui H.-C.T."/>
            <person name="Winkler M.E."/>
        </authorList>
    </citation>
    <scope>NUCLEOTIDE SEQUENCE</scope>
</reference>
<dbReference type="InterPro" id="IPR011047">
    <property type="entry name" value="Quinoprotein_ADH-like_sf"/>
</dbReference>
<sequence length="117" mass="12674">MLVIVLGSGASAASDWMYYGGDEGGGRYSPLDQINRDTVGDLQLAWSFRTGIMAQHADLVPLVAFHATPVLLPEEAGGHLVLCTPINWVIALDPATGAERWRFDPEINLSSFTGRFN</sequence>
<name>A0A382JMI5_9ZZZZ</name>
<organism evidence="2">
    <name type="scientific">marine metagenome</name>
    <dbReference type="NCBI Taxonomy" id="408172"/>
    <lineage>
        <taxon>unclassified sequences</taxon>
        <taxon>metagenomes</taxon>
        <taxon>ecological metagenomes</taxon>
    </lineage>
</organism>
<evidence type="ECO:0000313" key="2">
    <source>
        <dbReference type="EMBL" id="SVC12552.1"/>
    </source>
</evidence>
<dbReference type="EMBL" id="UINC01074900">
    <property type="protein sequence ID" value="SVC12552.1"/>
    <property type="molecule type" value="Genomic_DNA"/>
</dbReference>
<feature type="domain" description="Pyrrolo-quinoline quinone repeat" evidence="1">
    <location>
        <begin position="16"/>
        <end position="110"/>
    </location>
</feature>
<dbReference type="SUPFAM" id="SSF50998">
    <property type="entry name" value="Quinoprotein alcohol dehydrogenase-like"/>
    <property type="match status" value="1"/>
</dbReference>
<dbReference type="AlphaFoldDB" id="A0A382JMI5"/>
<accession>A0A382JMI5</accession>
<dbReference type="Pfam" id="PF01011">
    <property type="entry name" value="PQQ"/>
    <property type="match status" value="1"/>
</dbReference>